<reference evidence="2 3" key="1">
    <citation type="journal article" date="2023" name="Sci. Data">
        <title>Genome assembly of the Korean intertidal mud-creeper Batillaria attramentaria.</title>
        <authorList>
            <person name="Patra A.K."/>
            <person name="Ho P.T."/>
            <person name="Jun S."/>
            <person name="Lee S.J."/>
            <person name="Kim Y."/>
            <person name="Won Y.J."/>
        </authorList>
    </citation>
    <scope>NUCLEOTIDE SEQUENCE [LARGE SCALE GENOMIC DNA]</scope>
    <source>
        <strain evidence="2">Wonlab-2016</strain>
    </source>
</reference>
<evidence type="ECO:0000313" key="3">
    <source>
        <dbReference type="Proteomes" id="UP001519460"/>
    </source>
</evidence>
<feature type="compositionally biased region" description="Basic and acidic residues" evidence="1">
    <location>
        <begin position="69"/>
        <end position="85"/>
    </location>
</feature>
<dbReference type="Proteomes" id="UP001519460">
    <property type="component" value="Unassembled WGS sequence"/>
</dbReference>
<protein>
    <submittedName>
        <fullName evidence="2">Uncharacterized protein</fullName>
    </submittedName>
</protein>
<comment type="caution">
    <text evidence="2">The sequence shown here is derived from an EMBL/GenBank/DDBJ whole genome shotgun (WGS) entry which is preliminary data.</text>
</comment>
<dbReference type="AlphaFoldDB" id="A0ABD0LLZ6"/>
<evidence type="ECO:0000313" key="2">
    <source>
        <dbReference type="EMBL" id="KAK7500377.1"/>
    </source>
</evidence>
<organism evidence="2 3">
    <name type="scientific">Batillaria attramentaria</name>
    <dbReference type="NCBI Taxonomy" id="370345"/>
    <lineage>
        <taxon>Eukaryota</taxon>
        <taxon>Metazoa</taxon>
        <taxon>Spiralia</taxon>
        <taxon>Lophotrochozoa</taxon>
        <taxon>Mollusca</taxon>
        <taxon>Gastropoda</taxon>
        <taxon>Caenogastropoda</taxon>
        <taxon>Sorbeoconcha</taxon>
        <taxon>Cerithioidea</taxon>
        <taxon>Batillariidae</taxon>
        <taxon>Batillaria</taxon>
    </lineage>
</organism>
<proteinExistence type="predicted"/>
<feature type="region of interest" description="Disordered" evidence="1">
    <location>
        <begin position="1"/>
        <end position="32"/>
    </location>
</feature>
<gene>
    <name evidence="2" type="ORF">BaRGS_00008284</name>
</gene>
<keyword evidence="3" id="KW-1185">Reference proteome</keyword>
<evidence type="ECO:0000256" key="1">
    <source>
        <dbReference type="SAM" id="MobiDB-lite"/>
    </source>
</evidence>
<sequence length="114" mass="12272">MVTGQNEEEPGRRRKGGGGEPGAYRWSNSSDGWLPTVAGEAAGYVVLNLTVCSSVSPAHSCTYLAKARGITDSRSRSSQDYDAVEKNPPIQPTNTRESRREQTTEAPTARTLTS</sequence>
<feature type="region of interest" description="Disordered" evidence="1">
    <location>
        <begin position="67"/>
        <end position="114"/>
    </location>
</feature>
<accession>A0ABD0LLZ6</accession>
<feature type="compositionally biased region" description="Polar residues" evidence="1">
    <location>
        <begin position="104"/>
        <end position="114"/>
    </location>
</feature>
<dbReference type="EMBL" id="JACVVK020000037">
    <property type="protein sequence ID" value="KAK7500377.1"/>
    <property type="molecule type" value="Genomic_DNA"/>
</dbReference>
<name>A0ABD0LLZ6_9CAEN</name>